<feature type="region of interest" description="Disordered" evidence="1">
    <location>
        <begin position="20"/>
        <end position="54"/>
    </location>
</feature>
<feature type="region of interest" description="Disordered" evidence="1">
    <location>
        <begin position="69"/>
        <end position="135"/>
    </location>
</feature>
<reference evidence="2" key="1">
    <citation type="submission" date="2018-12" db="EMBL/GenBank/DDBJ databases">
        <authorList>
            <person name="Jadhav K."/>
            <person name="Kushwaha B."/>
            <person name="Jadhav I."/>
        </authorList>
    </citation>
    <scope>NUCLEOTIDE SEQUENCE [LARGE SCALE GENOMIC DNA]</scope>
    <source>
        <strain evidence="2">SBS 10</strain>
    </source>
</reference>
<proteinExistence type="predicted"/>
<accession>A0A432JII5</accession>
<name>A0A432JII5_9GAMM</name>
<gene>
    <name evidence="2" type="ORF">DSL92_06750</name>
</gene>
<feature type="compositionally biased region" description="Pro residues" evidence="1">
    <location>
        <begin position="118"/>
        <end position="129"/>
    </location>
</feature>
<evidence type="ECO:0000256" key="1">
    <source>
        <dbReference type="SAM" id="MobiDB-lite"/>
    </source>
</evidence>
<dbReference type="EMBL" id="RXHI01000020">
    <property type="protein sequence ID" value="RUA22268.1"/>
    <property type="molecule type" value="Genomic_DNA"/>
</dbReference>
<feature type="compositionally biased region" description="Low complexity" evidence="1">
    <location>
        <begin position="44"/>
        <end position="53"/>
    </location>
</feature>
<protein>
    <submittedName>
        <fullName evidence="2">Uncharacterized protein</fullName>
    </submittedName>
</protein>
<dbReference type="Gene3D" id="1.10.3170.10">
    <property type="entry name" value="Recbcd, chain B, domain 2"/>
    <property type="match status" value="1"/>
</dbReference>
<sequence length="175" mass="19226">MPLYAAVRRCPYGEALKQRTLPSITTPAPAETLAAARPERDAPPGRAQRRPGPLMTIEPALEGAARRKAFKGQSFQRQRQRQLAGRTAQWTEGERSARLTPTAWKRLTPSAGDLEGTPPLPEPGEPWPSPEALASLPEPRADLLIHAVQWCRARLEPSRAPPRWANDLLPISTGP</sequence>
<feature type="compositionally biased region" description="Low complexity" evidence="1">
    <location>
        <begin position="25"/>
        <end position="36"/>
    </location>
</feature>
<dbReference type="AlphaFoldDB" id="A0A432JII5"/>
<evidence type="ECO:0000313" key="2">
    <source>
        <dbReference type="EMBL" id="RUA22268.1"/>
    </source>
</evidence>
<organism evidence="2">
    <name type="scientific">Billgrantia gudaonensis</name>
    <dbReference type="NCBI Taxonomy" id="376427"/>
    <lineage>
        <taxon>Bacteria</taxon>
        <taxon>Pseudomonadati</taxon>
        <taxon>Pseudomonadota</taxon>
        <taxon>Gammaproteobacteria</taxon>
        <taxon>Oceanospirillales</taxon>
        <taxon>Halomonadaceae</taxon>
        <taxon>Billgrantia</taxon>
    </lineage>
</organism>
<comment type="caution">
    <text evidence="2">The sequence shown here is derived from an EMBL/GenBank/DDBJ whole genome shotgun (WGS) entry which is preliminary data.</text>
</comment>